<keyword evidence="4 7" id="KW-1133">Transmembrane helix</keyword>
<name>A0A2V1EA81_9PLEO</name>
<keyword evidence="10" id="KW-1185">Reference proteome</keyword>
<dbReference type="PANTHER" id="PTHR23502:SF68">
    <property type="entry name" value="MULTIDRUG TRANSPORTER, PUTATIVE (AFU_ORTHOLOGUE AFUA_3G01120)-RELATED"/>
    <property type="match status" value="1"/>
</dbReference>
<protein>
    <submittedName>
        <fullName evidence="9">MFS general substrate transporter</fullName>
    </submittedName>
</protein>
<dbReference type="OrthoDB" id="5296287at2759"/>
<dbReference type="Pfam" id="PF07690">
    <property type="entry name" value="MFS_1"/>
    <property type="match status" value="1"/>
</dbReference>
<feature type="transmembrane region" description="Helical" evidence="7">
    <location>
        <begin position="263"/>
        <end position="283"/>
    </location>
</feature>
<dbReference type="PANTHER" id="PTHR23502">
    <property type="entry name" value="MAJOR FACILITATOR SUPERFAMILY"/>
    <property type="match status" value="1"/>
</dbReference>
<feature type="transmembrane region" description="Helical" evidence="7">
    <location>
        <begin position="416"/>
        <end position="435"/>
    </location>
</feature>
<evidence type="ECO:0000256" key="1">
    <source>
        <dbReference type="ARBA" id="ARBA00004141"/>
    </source>
</evidence>
<feature type="transmembrane region" description="Helical" evidence="7">
    <location>
        <begin position="106"/>
        <end position="127"/>
    </location>
</feature>
<feature type="transmembrane region" description="Helical" evidence="7">
    <location>
        <begin position="173"/>
        <end position="194"/>
    </location>
</feature>
<dbReference type="STRING" id="97972.A0A2V1EA81"/>
<dbReference type="InterPro" id="IPR020846">
    <property type="entry name" value="MFS_dom"/>
</dbReference>
<keyword evidence="3 7" id="KW-0812">Transmembrane</keyword>
<evidence type="ECO:0000256" key="2">
    <source>
        <dbReference type="ARBA" id="ARBA00008335"/>
    </source>
</evidence>
<feature type="region of interest" description="Disordered" evidence="6">
    <location>
        <begin position="27"/>
        <end position="50"/>
    </location>
</feature>
<evidence type="ECO:0000256" key="6">
    <source>
        <dbReference type="SAM" id="MobiDB-lite"/>
    </source>
</evidence>
<dbReference type="PROSITE" id="PS50850">
    <property type="entry name" value="MFS"/>
    <property type="match status" value="1"/>
</dbReference>
<gene>
    <name evidence="9" type="ORF">DM02DRAFT_513610</name>
</gene>
<feature type="transmembrane region" description="Helical" evidence="7">
    <location>
        <begin position="474"/>
        <end position="496"/>
    </location>
</feature>
<dbReference type="InterPro" id="IPR036259">
    <property type="entry name" value="MFS_trans_sf"/>
</dbReference>
<dbReference type="CDD" id="cd17323">
    <property type="entry name" value="MFS_Tpo1_MDR_like"/>
    <property type="match status" value="1"/>
</dbReference>
<feature type="transmembrane region" description="Helical" evidence="7">
    <location>
        <begin position="375"/>
        <end position="396"/>
    </location>
</feature>
<feature type="transmembrane region" description="Helical" evidence="7">
    <location>
        <begin position="147"/>
        <end position="166"/>
    </location>
</feature>
<evidence type="ECO:0000256" key="7">
    <source>
        <dbReference type="SAM" id="Phobius"/>
    </source>
</evidence>
<evidence type="ECO:0000313" key="10">
    <source>
        <dbReference type="Proteomes" id="UP000244855"/>
    </source>
</evidence>
<feature type="transmembrane region" description="Helical" evidence="7">
    <location>
        <begin position="236"/>
        <end position="257"/>
    </location>
</feature>
<evidence type="ECO:0000313" key="9">
    <source>
        <dbReference type="EMBL" id="PVI06939.1"/>
    </source>
</evidence>
<reference evidence="9 10" key="1">
    <citation type="journal article" date="2018" name="Sci. Rep.">
        <title>Comparative genomics provides insights into the lifestyle and reveals functional heterogeneity of dark septate endophytic fungi.</title>
        <authorList>
            <person name="Knapp D.G."/>
            <person name="Nemeth J.B."/>
            <person name="Barry K."/>
            <person name="Hainaut M."/>
            <person name="Henrissat B."/>
            <person name="Johnson J."/>
            <person name="Kuo A."/>
            <person name="Lim J.H.P."/>
            <person name="Lipzen A."/>
            <person name="Nolan M."/>
            <person name="Ohm R.A."/>
            <person name="Tamas L."/>
            <person name="Grigoriev I.V."/>
            <person name="Spatafora J.W."/>
            <person name="Nagy L.G."/>
            <person name="Kovacs G.M."/>
        </authorList>
    </citation>
    <scope>NUCLEOTIDE SEQUENCE [LARGE SCALE GENOMIC DNA]</scope>
    <source>
        <strain evidence="9 10">DSE2036</strain>
    </source>
</reference>
<sequence>MSKPDGLYRHPTRSEIIEQAIMEGHDADIPSNVGSLRQIPSNLPDDDLHPHQSLAIEADPEKGRAASLSSDDDATEEVAGEDPNIIFWDGPDDPQNPLNWSVLKKWGTVVIVSILTFLTPLASSMFAPGVPEVMRDFHSTSNMLSSFMVSVYVLGFAFGPLLIAPLSEMYGRLILYHGCTALFIVFTIAAAVSTNMSMFIVFRFFMGTFGGAPLVLGGGTIADLISREQRGTAMSVWMMGPTIGPCVGPIIGGFLIQAKGWRWAFYFVAIVAGACFIMAIFLMKETSAPVILERKTKRLRAETGNLKLRSKLASDLSPRDLFKFSIVRPVKMLFLSPICLIISVYIAITYTYLYILFTTFTGVYKNQYGWKGGIAGLSFLGLGVGCLIGQFICTNIGNRIASKHIKAGDFTPEHRLPVMAVGAPLLPVGFFLYGWSVQYGLHFMVPIVGTGLVGFSLLLVFMPAMTYLVDVFTVHAASAMAASTVSRSLFAALVPLSAEKMYAAMGYGWGNSLLGFVAVLFAPMPFLFIKYGERIRTRSTVKL</sequence>
<dbReference type="AlphaFoldDB" id="A0A2V1EA81"/>
<dbReference type="Proteomes" id="UP000244855">
    <property type="component" value="Unassembled WGS sequence"/>
</dbReference>
<dbReference type="Gene3D" id="1.20.1250.20">
    <property type="entry name" value="MFS general substrate transporter like domains"/>
    <property type="match status" value="1"/>
</dbReference>
<evidence type="ECO:0000256" key="4">
    <source>
        <dbReference type="ARBA" id="ARBA00022989"/>
    </source>
</evidence>
<feature type="transmembrane region" description="Helical" evidence="7">
    <location>
        <begin position="200"/>
        <end position="224"/>
    </location>
</feature>
<accession>A0A2V1EA81</accession>
<keyword evidence="5 7" id="KW-0472">Membrane</keyword>
<evidence type="ECO:0000259" key="8">
    <source>
        <dbReference type="PROSITE" id="PS50850"/>
    </source>
</evidence>
<proteinExistence type="inferred from homology"/>
<feature type="transmembrane region" description="Helical" evidence="7">
    <location>
        <begin position="441"/>
        <end position="462"/>
    </location>
</feature>
<feature type="domain" description="Major facilitator superfamily (MFS) profile" evidence="8">
    <location>
        <begin position="108"/>
        <end position="535"/>
    </location>
</feature>
<feature type="transmembrane region" description="Helical" evidence="7">
    <location>
        <begin position="508"/>
        <end position="529"/>
    </location>
</feature>
<dbReference type="GO" id="GO:0016020">
    <property type="term" value="C:membrane"/>
    <property type="evidence" value="ECO:0007669"/>
    <property type="project" value="UniProtKB-SubCell"/>
</dbReference>
<dbReference type="SUPFAM" id="SSF103473">
    <property type="entry name" value="MFS general substrate transporter"/>
    <property type="match status" value="1"/>
</dbReference>
<evidence type="ECO:0000256" key="5">
    <source>
        <dbReference type="ARBA" id="ARBA00023136"/>
    </source>
</evidence>
<feature type="compositionally biased region" description="Polar residues" evidence="6">
    <location>
        <begin position="32"/>
        <end position="41"/>
    </location>
</feature>
<evidence type="ECO:0000256" key="3">
    <source>
        <dbReference type="ARBA" id="ARBA00022692"/>
    </source>
</evidence>
<organism evidence="9 10">
    <name type="scientific">Periconia macrospinosa</name>
    <dbReference type="NCBI Taxonomy" id="97972"/>
    <lineage>
        <taxon>Eukaryota</taxon>
        <taxon>Fungi</taxon>
        <taxon>Dikarya</taxon>
        <taxon>Ascomycota</taxon>
        <taxon>Pezizomycotina</taxon>
        <taxon>Dothideomycetes</taxon>
        <taxon>Pleosporomycetidae</taxon>
        <taxon>Pleosporales</taxon>
        <taxon>Massarineae</taxon>
        <taxon>Periconiaceae</taxon>
        <taxon>Periconia</taxon>
    </lineage>
</organism>
<comment type="similarity">
    <text evidence="2">Belongs to the major facilitator superfamily.</text>
</comment>
<dbReference type="InterPro" id="IPR011701">
    <property type="entry name" value="MFS"/>
</dbReference>
<dbReference type="GO" id="GO:0022857">
    <property type="term" value="F:transmembrane transporter activity"/>
    <property type="evidence" value="ECO:0007669"/>
    <property type="project" value="InterPro"/>
</dbReference>
<feature type="region of interest" description="Disordered" evidence="6">
    <location>
        <begin position="56"/>
        <end position="75"/>
    </location>
</feature>
<dbReference type="EMBL" id="KZ805306">
    <property type="protein sequence ID" value="PVI06939.1"/>
    <property type="molecule type" value="Genomic_DNA"/>
</dbReference>
<dbReference type="FunFam" id="1.20.1250.20:FF:000011">
    <property type="entry name" value="MFS multidrug transporter, putative"/>
    <property type="match status" value="1"/>
</dbReference>
<comment type="subcellular location">
    <subcellularLocation>
        <location evidence="1">Membrane</location>
        <topology evidence="1">Multi-pass membrane protein</topology>
    </subcellularLocation>
</comment>
<feature type="transmembrane region" description="Helical" evidence="7">
    <location>
        <begin position="332"/>
        <end position="355"/>
    </location>
</feature>